<dbReference type="Gene3D" id="3.20.20.70">
    <property type="entry name" value="Aldolase class I"/>
    <property type="match status" value="1"/>
</dbReference>
<dbReference type="InterPro" id="IPR023885">
    <property type="entry name" value="4Fe4S-binding_SPASM_dom"/>
</dbReference>
<dbReference type="EMBL" id="UINC01185871">
    <property type="protein sequence ID" value="SVD97792.1"/>
    <property type="molecule type" value="Genomic_DNA"/>
</dbReference>
<feature type="domain" description="4Fe4S-binding SPASM" evidence="1">
    <location>
        <begin position="111"/>
        <end position="179"/>
    </location>
</feature>
<protein>
    <recommendedName>
        <fullName evidence="1">4Fe4S-binding SPASM domain-containing protein</fullName>
    </recommendedName>
</protein>
<evidence type="ECO:0000313" key="2">
    <source>
        <dbReference type="EMBL" id="SVD97792.1"/>
    </source>
</evidence>
<sequence>YKDVEGALLKGTPWEKTVRNVHRFIDVRNKMGMKKPIVRVTMVVTNNTVYQVQDFINLWKPVVDHITVQDLTWRTKLLNNGTWSNKESSALPTNFEEIREESIKRNIKFICPYLYQSVYQFYGGDVIPCSNPNARTHMIMGRWDKTLMAEVWHGKEYQDIRSLHENGKWFEHPICGTCEVALIELFKGMVKQGIKFKSSSIEESDVPYVGEDMESSTH</sequence>
<evidence type="ECO:0000259" key="1">
    <source>
        <dbReference type="Pfam" id="PF13186"/>
    </source>
</evidence>
<dbReference type="InterPro" id="IPR013785">
    <property type="entry name" value="Aldolase_TIM"/>
</dbReference>
<dbReference type="AlphaFoldDB" id="A0A382ZQP3"/>
<feature type="non-terminal residue" evidence="2">
    <location>
        <position position="1"/>
    </location>
</feature>
<organism evidence="2">
    <name type="scientific">marine metagenome</name>
    <dbReference type="NCBI Taxonomy" id="408172"/>
    <lineage>
        <taxon>unclassified sequences</taxon>
        <taxon>metagenomes</taxon>
        <taxon>ecological metagenomes</taxon>
    </lineage>
</organism>
<gene>
    <name evidence="2" type="ORF">METZ01_LOCUS450646</name>
</gene>
<proteinExistence type="predicted"/>
<dbReference type="Pfam" id="PF13186">
    <property type="entry name" value="SPASM"/>
    <property type="match status" value="1"/>
</dbReference>
<name>A0A382ZQP3_9ZZZZ</name>
<dbReference type="CDD" id="cd21109">
    <property type="entry name" value="SPASM"/>
    <property type="match status" value="1"/>
</dbReference>
<reference evidence="2" key="1">
    <citation type="submission" date="2018-05" db="EMBL/GenBank/DDBJ databases">
        <authorList>
            <person name="Lanie J.A."/>
            <person name="Ng W.-L."/>
            <person name="Kazmierczak K.M."/>
            <person name="Andrzejewski T.M."/>
            <person name="Davidsen T.M."/>
            <person name="Wayne K.J."/>
            <person name="Tettelin H."/>
            <person name="Glass J.I."/>
            <person name="Rusch D."/>
            <person name="Podicherti R."/>
            <person name="Tsui H.-C.T."/>
            <person name="Winkler M.E."/>
        </authorList>
    </citation>
    <scope>NUCLEOTIDE SEQUENCE</scope>
</reference>
<accession>A0A382ZQP3</accession>